<name>A0A8H3EIJ4_9LECA</name>
<protein>
    <submittedName>
        <fullName evidence="2">Uncharacterized protein</fullName>
    </submittedName>
</protein>
<feature type="region of interest" description="Disordered" evidence="1">
    <location>
        <begin position="1"/>
        <end position="48"/>
    </location>
</feature>
<dbReference type="Proteomes" id="UP000664203">
    <property type="component" value="Unassembled WGS sequence"/>
</dbReference>
<evidence type="ECO:0000313" key="2">
    <source>
        <dbReference type="EMBL" id="CAF9905188.1"/>
    </source>
</evidence>
<proteinExistence type="predicted"/>
<feature type="compositionally biased region" description="Low complexity" evidence="1">
    <location>
        <begin position="16"/>
        <end position="34"/>
    </location>
</feature>
<organism evidence="2 3">
    <name type="scientific">Alectoria fallacina</name>
    <dbReference type="NCBI Taxonomy" id="1903189"/>
    <lineage>
        <taxon>Eukaryota</taxon>
        <taxon>Fungi</taxon>
        <taxon>Dikarya</taxon>
        <taxon>Ascomycota</taxon>
        <taxon>Pezizomycotina</taxon>
        <taxon>Lecanoromycetes</taxon>
        <taxon>OSLEUM clade</taxon>
        <taxon>Lecanoromycetidae</taxon>
        <taxon>Lecanorales</taxon>
        <taxon>Lecanorineae</taxon>
        <taxon>Parmeliaceae</taxon>
        <taxon>Alectoria</taxon>
    </lineage>
</organism>
<dbReference type="OrthoDB" id="5414327at2759"/>
<comment type="caution">
    <text evidence="2">The sequence shown here is derived from an EMBL/GenBank/DDBJ whole genome shotgun (WGS) entry which is preliminary data.</text>
</comment>
<accession>A0A8H3EIJ4</accession>
<evidence type="ECO:0000313" key="3">
    <source>
        <dbReference type="Proteomes" id="UP000664203"/>
    </source>
</evidence>
<feature type="region of interest" description="Disordered" evidence="1">
    <location>
        <begin position="114"/>
        <end position="143"/>
    </location>
</feature>
<dbReference type="AlphaFoldDB" id="A0A8H3EIJ4"/>
<keyword evidence="3" id="KW-1185">Reference proteome</keyword>
<dbReference type="EMBL" id="CAJPDR010000010">
    <property type="protein sequence ID" value="CAF9905188.1"/>
    <property type="molecule type" value="Genomic_DNA"/>
</dbReference>
<sequence length="243" mass="26668">MLSPQHFALARSLPRSNASTPTPSLLTPPASGTPNMSPPPWHEADDYMNVHVHDSHDHKRKQFRNKTKKLYKDTTEVDVPVQTWPAMISSAVAVDEPDSPAVNALRSFGTNPTAPTVSFAAKPSHNTSKKAEEASRRSSAHSQSLAYWNTNRPTFKDGQNFARTLGTPATITLRKASNAPELLAFYSALTFEKRPTLTDLPSPAEAPGGKQPTFTFEMESQCLRRGSKSVAQFSDMSVQRSTM</sequence>
<evidence type="ECO:0000256" key="1">
    <source>
        <dbReference type="SAM" id="MobiDB-lite"/>
    </source>
</evidence>
<gene>
    <name evidence="2" type="ORF">ALECFALPRED_000174</name>
</gene>
<reference evidence="2" key="1">
    <citation type="submission" date="2021-03" db="EMBL/GenBank/DDBJ databases">
        <authorList>
            <person name="Tagirdzhanova G."/>
        </authorList>
    </citation>
    <scope>NUCLEOTIDE SEQUENCE</scope>
</reference>